<protein>
    <submittedName>
        <fullName evidence="5">G2171 protein</fullName>
    </submittedName>
</protein>
<feature type="transmembrane region" description="Helical" evidence="3">
    <location>
        <begin position="55"/>
        <end position="77"/>
    </location>
</feature>
<comment type="caution">
    <text evidence="5">The sequence shown here is derived from an EMBL/GenBank/DDBJ whole genome shotgun (WGS) entry which is preliminary data.</text>
</comment>
<sequence length="392" mass="44086">MSVTKPPEHEFELVRNTSVPPDAPKGDIESAHLREGLETSAAVANNPWQAPQRSWRYTACAASLGLIILALILALCFTQMVSWKQKYYEISFQVVGDWGRDGLDNQTLVAAAMGKAARDLDFIISTGDNFYEVGLTSVQDPQFKTSFMDVYTASTLQVQWHGVLGNHDYGELWLENQTGIPQPSNCPNTYRDTECSYGPLAQLDQRLADRDWRWHLERSYTLSLANGHVELFFIDTSPFVEDYQTAVWSVNEGGILQQSWQANMKELEVRLARSKAKWKIVIGHHPIKSQLQEFPEVGMALGPLMEEYGVQAYFCGHEHNLQYLHKEGEPTHYVVSGGGSQVGNYGNGTGPDLLMFHPGSGFVQCLLTPKQLRVDFMSINEEQPIFRTHVNV</sequence>
<organism evidence="5 6">
    <name type="scientific">Coccomyxa viridis</name>
    <dbReference type="NCBI Taxonomy" id="1274662"/>
    <lineage>
        <taxon>Eukaryota</taxon>
        <taxon>Viridiplantae</taxon>
        <taxon>Chlorophyta</taxon>
        <taxon>core chlorophytes</taxon>
        <taxon>Trebouxiophyceae</taxon>
        <taxon>Trebouxiophyceae incertae sedis</taxon>
        <taxon>Coccomyxaceae</taxon>
        <taxon>Coccomyxa</taxon>
    </lineage>
</organism>
<keyword evidence="1" id="KW-0732">Signal</keyword>
<evidence type="ECO:0000256" key="2">
    <source>
        <dbReference type="ARBA" id="ARBA00022801"/>
    </source>
</evidence>
<name>A0ABP1FPY0_9CHLO</name>
<keyword evidence="3" id="KW-0472">Membrane</keyword>
<keyword evidence="6" id="KW-1185">Reference proteome</keyword>
<evidence type="ECO:0000256" key="1">
    <source>
        <dbReference type="ARBA" id="ARBA00022729"/>
    </source>
</evidence>
<dbReference type="EMBL" id="CAXHTA020000003">
    <property type="protein sequence ID" value="CAL5220198.1"/>
    <property type="molecule type" value="Genomic_DNA"/>
</dbReference>
<dbReference type="Gene3D" id="3.60.21.10">
    <property type="match status" value="1"/>
</dbReference>
<proteinExistence type="predicted"/>
<feature type="domain" description="Calcineurin-like phosphoesterase" evidence="4">
    <location>
        <begin position="94"/>
        <end position="320"/>
    </location>
</feature>
<dbReference type="SUPFAM" id="SSF56300">
    <property type="entry name" value="Metallo-dependent phosphatases"/>
    <property type="match status" value="1"/>
</dbReference>
<dbReference type="PANTHER" id="PTHR10161">
    <property type="entry name" value="TARTRATE-RESISTANT ACID PHOSPHATASE TYPE 5"/>
    <property type="match status" value="1"/>
</dbReference>
<dbReference type="InterPro" id="IPR029052">
    <property type="entry name" value="Metallo-depent_PP-like"/>
</dbReference>
<keyword evidence="2" id="KW-0378">Hydrolase</keyword>
<dbReference type="PANTHER" id="PTHR10161:SF14">
    <property type="entry name" value="TARTRATE-RESISTANT ACID PHOSPHATASE TYPE 5"/>
    <property type="match status" value="1"/>
</dbReference>
<dbReference type="Proteomes" id="UP001497392">
    <property type="component" value="Unassembled WGS sequence"/>
</dbReference>
<evidence type="ECO:0000313" key="6">
    <source>
        <dbReference type="Proteomes" id="UP001497392"/>
    </source>
</evidence>
<reference evidence="5 6" key="1">
    <citation type="submission" date="2024-06" db="EMBL/GenBank/DDBJ databases">
        <authorList>
            <person name="Kraege A."/>
            <person name="Thomma B."/>
        </authorList>
    </citation>
    <scope>NUCLEOTIDE SEQUENCE [LARGE SCALE GENOMIC DNA]</scope>
</reference>
<gene>
    <name evidence="5" type="primary">g2171</name>
    <name evidence="5" type="ORF">VP750_LOCUS1857</name>
</gene>
<evidence type="ECO:0000256" key="3">
    <source>
        <dbReference type="SAM" id="Phobius"/>
    </source>
</evidence>
<evidence type="ECO:0000313" key="5">
    <source>
        <dbReference type="EMBL" id="CAL5220198.1"/>
    </source>
</evidence>
<accession>A0ABP1FPY0</accession>
<dbReference type="Pfam" id="PF00149">
    <property type="entry name" value="Metallophos"/>
    <property type="match status" value="1"/>
</dbReference>
<keyword evidence="3" id="KW-0812">Transmembrane</keyword>
<keyword evidence="3" id="KW-1133">Transmembrane helix</keyword>
<evidence type="ECO:0000259" key="4">
    <source>
        <dbReference type="Pfam" id="PF00149"/>
    </source>
</evidence>
<dbReference type="InterPro" id="IPR004843">
    <property type="entry name" value="Calcineurin-like_PHP"/>
</dbReference>
<dbReference type="InterPro" id="IPR051558">
    <property type="entry name" value="Metallophosphoesterase_PAP"/>
</dbReference>